<evidence type="ECO:0000313" key="16">
    <source>
        <dbReference type="Proteomes" id="UP000305202"/>
    </source>
</evidence>
<keyword evidence="6 12" id="KW-0812">Transmembrane</keyword>
<keyword evidence="9 11" id="KW-0807">Transducer</keyword>
<evidence type="ECO:0000256" key="2">
    <source>
        <dbReference type="ARBA" id="ARBA00022475"/>
    </source>
</evidence>
<dbReference type="SMART" id="SM00319">
    <property type="entry name" value="TarH"/>
    <property type="match status" value="1"/>
</dbReference>
<dbReference type="SUPFAM" id="SSF47170">
    <property type="entry name" value="Aspartate receptor, ligand-binding domain"/>
    <property type="match status" value="1"/>
</dbReference>
<gene>
    <name evidence="15" type="ORF">FCN80_17015</name>
</gene>
<dbReference type="InterPro" id="IPR004090">
    <property type="entry name" value="Chemotax_Me-accpt_rcpt"/>
</dbReference>
<evidence type="ECO:0000256" key="11">
    <source>
        <dbReference type="PROSITE-ProRule" id="PRU00284"/>
    </source>
</evidence>
<proteinExistence type="inferred from homology"/>
<keyword evidence="2" id="KW-1003">Cell membrane</keyword>
<dbReference type="PANTHER" id="PTHR43531:SF14">
    <property type="entry name" value="METHYL-ACCEPTING CHEMOTAXIS PROTEIN I-RELATED"/>
    <property type="match status" value="1"/>
</dbReference>
<dbReference type="PROSITE" id="PS50111">
    <property type="entry name" value="CHEMOTAXIS_TRANSDUC_2"/>
    <property type="match status" value="1"/>
</dbReference>
<dbReference type="Gene3D" id="1.10.287.950">
    <property type="entry name" value="Methyl-accepting chemotaxis protein"/>
    <property type="match status" value="1"/>
</dbReference>
<comment type="subcellular location">
    <subcellularLocation>
        <location evidence="1">Cell inner membrane</location>
        <topology evidence="1">Multi-pass membrane protein</topology>
    </subcellularLocation>
</comment>
<evidence type="ECO:0000313" key="15">
    <source>
        <dbReference type="EMBL" id="TKI04664.1"/>
    </source>
</evidence>
<dbReference type="InterPro" id="IPR051310">
    <property type="entry name" value="MCP_chemotaxis"/>
</dbReference>
<evidence type="ECO:0000256" key="6">
    <source>
        <dbReference type="ARBA" id="ARBA00022692"/>
    </source>
</evidence>
<organism evidence="15 16">
    <name type="scientific">Martelella alba</name>
    <dbReference type="NCBI Taxonomy" id="2590451"/>
    <lineage>
        <taxon>Bacteria</taxon>
        <taxon>Pseudomonadati</taxon>
        <taxon>Pseudomonadota</taxon>
        <taxon>Alphaproteobacteria</taxon>
        <taxon>Hyphomicrobiales</taxon>
        <taxon>Aurantimonadaceae</taxon>
        <taxon>Martelella</taxon>
    </lineage>
</organism>
<keyword evidence="4" id="KW-0145">Chemotaxis</keyword>
<feature type="domain" description="Methyl-accepting transducer" evidence="13">
    <location>
        <begin position="291"/>
        <end position="520"/>
    </location>
</feature>
<dbReference type="PRINTS" id="PR00260">
    <property type="entry name" value="CHEMTRNSDUCR"/>
</dbReference>
<reference evidence="15 16" key="1">
    <citation type="submission" date="2019-04" db="EMBL/GenBank/DDBJ databases">
        <authorList>
            <person name="Li M."/>
            <person name="Gao C."/>
        </authorList>
    </citation>
    <scope>NUCLEOTIDE SEQUENCE [LARGE SCALE GENOMIC DNA]</scope>
    <source>
        <strain evidence="15 16">BGMRC 2031</strain>
    </source>
</reference>
<protein>
    <submittedName>
        <fullName evidence="15">HAMP domain-containing protein</fullName>
    </submittedName>
</protein>
<keyword evidence="16" id="KW-1185">Reference proteome</keyword>
<evidence type="ECO:0000259" key="13">
    <source>
        <dbReference type="PROSITE" id="PS50111"/>
    </source>
</evidence>
<dbReference type="InterPro" id="IPR035440">
    <property type="entry name" value="4HB_MCP_dom_sf"/>
</dbReference>
<dbReference type="PROSITE" id="PS50885">
    <property type="entry name" value="HAMP"/>
    <property type="match status" value="1"/>
</dbReference>
<evidence type="ECO:0000256" key="3">
    <source>
        <dbReference type="ARBA" id="ARBA00022481"/>
    </source>
</evidence>
<dbReference type="SMART" id="SM00283">
    <property type="entry name" value="MA"/>
    <property type="match status" value="1"/>
</dbReference>
<dbReference type="InterPro" id="IPR003122">
    <property type="entry name" value="Tar_rcpt_lig-bd"/>
</dbReference>
<evidence type="ECO:0000256" key="5">
    <source>
        <dbReference type="ARBA" id="ARBA00022519"/>
    </source>
</evidence>
<keyword evidence="5" id="KW-0997">Cell inner membrane</keyword>
<evidence type="ECO:0000256" key="7">
    <source>
        <dbReference type="ARBA" id="ARBA00022989"/>
    </source>
</evidence>
<accession>A0ABY2SM75</accession>
<name>A0ABY2SM75_9HYPH</name>
<dbReference type="EMBL" id="SZPQ01000026">
    <property type="protein sequence ID" value="TKI04664.1"/>
    <property type="molecule type" value="Genomic_DNA"/>
</dbReference>
<dbReference type="Gene3D" id="1.20.120.30">
    <property type="entry name" value="Aspartate receptor, ligand-binding domain"/>
    <property type="match status" value="1"/>
</dbReference>
<dbReference type="Pfam" id="PF00015">
    <property type="entry name" value="MCPsignal"/>
    <property type="match status" value="1"/>
</dbReference>
<evidence type="ECO:0000259" key="14">
    <source>
        <dbReference type="PROSITE" id="PS50885"/>
    </source>
</evidence>
<dbReference type="PANTHER" id="PTHR43531">
    <property type="entry name" value="PROTEIN ICFG"/>
    <property type="match status" value="1"/>
</dbReference>
<evidence type="ECO:0000256" key="9">
    <source>
        <dbReference type="ARBA" id="ARBA00023224"/>
    </source>
</evidence>
<dbReference type="SUPFAM" id="SSF58104">
    <property type="entry name" value="Methyl-accepting chemotaxis protein (MCP) signaling domain"/>
    <property type="match status" value="1"/>
</dbReference>
<comment type="similarity">
    <text evidence="10">Belongs to the methyl-accepting chemotaxis (MCP) protein family.</text>
</comment>
<dbReference type="CDD" id="cd19407">
    <property type="entry name" value="Tar_Tsr_sensor"/>
    <property type="match status" value="1"/>
</dbReference>
<keyword evidence="7 12" id="KW-1133">Transmembrane helix</keyword>
<dbReference type="Pfam" id="PF02203">
    <property type="entry name" value="TarH"/>
    <property type="match status" value="1"/>
</dbReference>
<keyword evidence="8 12" id="KW-0472">Membrane</keyword>
<evidence type="ECO:0000256" key="1">
    <source>
        <dbReference type="ARBA" id="ARBA00004429"/>
    </source>
</evidence>
<dbReference type="InterPro" id="IPR003660">
    <property type="entry name" value="HAMP_dom"/>
</dbReference>
<sequence>MMSFAKKRSRGFLRSRFGRWPVPEWMTSLRGGFLLFMLVFSVLQCASILFLTRLVNQTSANVATAGMMTERQALLNKSRIELLTASDDVDRAGIYFMQDKQSGSVGSWQPLADSAGTSLKNARRYFDAYNDNGPGHDDTDLRQSFAMVFDGLNEQLKGLRTNNINSFFEVPIQAFQEQFNELFYQRLARDNAESARFNRAILNSLTHNRNISLSISAMLIVLLLVACLALSLAVVTPLHRALRHLAQIAIGDIAHRLPASRWQSREIRRLNQGIDQMQQGLRHIISEINDISSLVMGSADDIARHNQGYRQYNQQQLAAFDAISLKLDSVAQDVDNAAQFAGEATRQMGDAQALTRRCGEMVTEVDRKMHEIVAESEKIAGIITLLEGISMQTKLLALNAAIESAHAGVHGRSFSVVAKEIGLLSQKSGHSTHEIDQLIHSTYHHIDGGFSRVKDLDAFYLDIMTSVRSVAEMLGELQQNANQQSIQVNTIAGEIKQLNEQIHESHHLTVASAQASDSLITQAERLRSSVSRFSLADSA</sequence>
<comment type="caution">
    <text evidence="15">The sequence shown here is derived from an EMBL/GenBank/DDBJ whole genome shotgun (WGS) entry which is preliminary data.</text>
</comment>
<evidence type="ECO:0000256" key="8">
    <source>
        <dbReference type="ARBA" id="ARBA00023136"/>
    </source>
</evidence>
<evidence type="ECO:0000256" key="12">
    <source>
        <dbReference type="SAM" id="Phobius"/>
    </source>
</evidence>
<feature type="domain" description="HAMP" evidence="14">
    <location>
        <begin position="232"/>
        <end position="286"/>
    </location>
</feature>
<dbReference type="InterPro" id="IPR004089">
    <property type="entry name" value="MCPsignal_dom"/>
</dbReference>
<dbReference type="SMART" id="SM00304">
    <property type="entry name" value="HAMP"/>
    <property type="match status" value="1"/>
</dbReference>
<keyword evidence="3" id="KW-0488">Methylation</keyword>
<evidence type="ECO:0000256" key="10">
    <source>
        <dbReference type="ARBA" id="ARBA00029447"/>
    </source>
</evidence>
<feature type="transmembrane region" description="Helical" evidence="12">
    <location>
        <begin position="211"/>
        <end position="235"/>
    </location>
</feature>
<evidence type="ECO:0000256" key="4">
    <source>
        <dbReference type="ARBA" id="ARBA00022500"/>
    </source>
</evidence>
<dbReference type="Proteomes" id="UP000305202">
    <property type="component" value="Unassembled WGS sequence"/>
</dbReference>